<gene>
    <name evidence="5" type="ORF">AAP_03673</name>
</gene>
<keyword evidence="5" id="KW-0131">Cell cycle</keyword>
<feature type="domain" description="AAA+ ATPase" evidence="4">
    <location>
        <begin position="241"/>
        <end position="579"/>
    </location>
</feature>
<evidence type="ECO:0000256" key="3">
    <source>
        <dbReference type="RuleBase" id="RU003651"/>
    </source>
</evidence>
<dbReference type="InterPro" id="IPR041569">
    <property type="entry name" value="AAA_lid_3"/>
</dbReference>
<name>A0A167XX11_9EURO</name>
<evidence type="ECO:0000259" key="4">
    <source>
        <dbReference type="SMART" id="SM00382"/>
    </source>
</evidence>
<dbReference type="InterPro" id="IPR003593">
    <property type="entry name" value="AAA+_ATPase"/>
</dbReference>
<keyword evidence="2 3" id="KW-0067">ATP-binding</keyword>
<dbReference type="InterPro" id="IPR050168">
    <property type="entry name" value="AAA_ATPase_domain"/>
</dbReference>
<dbReference type="SMART" id="SM00382">
    <property type="entry name" value="AAA"/>
    <property type="match status" value="1"/>
</dbReference>
<dbReference type="VEuPathDB" id="FungiDB:AAP_03673"/>
<keyword evidence="6" id="KW-1185">Reference proteome</keyword>
<organism evidence="5 6">
    <name type="scientific">Ascosphaera apis ARSEF 7405</name>
    <dbReference type="NCBI Taxonomy" id="392613"/>
    <lineage>
        <taxon>Eukaryota</taxon>
        <taxon>Fungi</taxon>
        <taxon>Dikarya</taxon>
        <taxon>Ascomycota</taxon>
        <taxon>Pezizomycotina</taxon>
        <taxon>Eurotiomycetes</taxon>
        <taxon>Eurotiomycetidae</taxon>
        <taxon>Onygenales</taxon>
        <taxon>Ascosphaeraceae</taxon>
        <taxon>Ascosphaera</taxon>
    </lineage>
</organism>
<evidence type="ECO:0000256" key="1">
    <source>
        <dbReference type="ARBA" id="ARBA00022741"/>
    </source>
</evidence>
<dbReference type="EMBL" id="AZGZ01000016">
    <property type="protein sequence ID" value="KZZ90578.1"/>
    <property type="molecule type" value="Genomic_DNA"/>
</dbReference>
<dbReference type="AlphaFoldDB" id="A0A167XX11"/>
<dbReference type="GO" id="GO:0051301">
    <property type="term" value="P:cell division"/>
    <property type="evidence" value="ECO:0007669"/>
    <property type="project" value="UniProtKB-KW"/>
</dbReference>
<dbReference type="GO" id="GO:0016887">
    <property type="term" value="F:ATP hydrolysis activity"/>
    <property type="evidence" value="ECO:0007669"/>
    <property type="project" value="InterPro"/>
</dbReference>
<protein>
    <submittedName>
        <fullName evidence="5">Cell division cycle protein 48</fullName>
    </submittedName>
</protein>
<evidence type="ECO:0000256" key="2">
    <source>
        <dbReference type="ARBA" id="ARBA00022840"/>
    </source>
</evidence>
<dbReference type="InterPro" id="IPR003959">
    <property type="entry name" value="ATPase_AAA_core"/>
</dbReference>
<keyword evidence="1 3" id="KW-0547">Nucleotide-binding</keyword>
<keyword evidence="5" id="KW-0132">Cell division</keyword>
<accession>A0A167XX11</accession>
<dbReference type="Gene3D" id="1.10.8.60">
    <property type="match status" value="2"/>
</dbReference>
<dbReference type="Pfam" id="PF17862">
    <property type="entry name" value="AAA_lid_3"/>
    <property type="match status" value="2"/>
</dbReference>
<dbReference type="Proteomes" id="UP000242877">
    <property type="component" value="Unassembled WGS sequence"/>
</dbReference>
<dbReference type="PANTHER" id="PTHR23077">
    <property type="entry name" value="AAA-FAMILY ATPASE"/>
    <property type="match status" value="1"/>
</dbReference>
<dbReference type="SUPFAM" id="SSF52540">
    <property type="entry name" value="P-loop containing nucleoside triphosphate hydrolases"/>
    <property type="match status" value="2"/>
</dbReference>
<dbReference type="InterPro" id="IPR027417">
    <property type="entry name" value="P-loop_NTPase"/>
</dbReference>
<dbReference type="GO" id="GO:0005524">
    <property type="term" value="F:ATP binding"/>
    <property type="evidence" value="ECO:0007669"/>
    <property type="project" value="UniProtKB-KW"/>
</dbReference>
<proteinExistence type="inferred from homology"/>
<dbReference type="GO" id="GO:0005737">
    <property type="term" value="C:cytoplasm"/>
    <property type="evidence" value="ECO:0007669"/>
    <property type="project" value="TreeGrafter"/>
</dbReference>
<comment type="similarity">
    <text evidence="3">Belongs to the AAA ATPase family.</text>
</comment>
<dbReference type="Gene3D" id="3.40.50.300">
    <property type="entry name" value="P-loop containing nucleotide triphosphate hydrolases"/>
    <property type="match status" value="2"/>
</dbReference>
<evidence type="ECO:0000313" key="6">
    <source>
        <dbReference type="Proteomes" id="UP000242877"/>
    </source>
</evidence>
<reference evidence="5 6" key="1">
    <citation type="journal article" date="2016" name="Genome Biol. Evol.">
        <title>Divergent and convergent evolution of fungal pathogenicity.</title>
        <authorList>
            <person name="Shang Y."/>
            <person name="Xiao G."/>
            <person name="Zheng P."/>
            <person name="Cen K."/>
            <person name="Zhan S."/>
            <person name="Wang C."/>
        </authorList>
    </citation>
    <scope>NUCLEOTIDE SEQUENCE [LARGE SCALE GENOMIC DNA]</scope>
    <source>
        <strain evidence="5 6">ARSEF 7405</strain>
    </source>
</reference>
<dbReference type="PROSITE" id="PS00674">
    <property type="entry name" value="AAA"/>
    <property type="match status" value="1"/>
</dbReference>
<dbReference type="InterPro" id="IPR003960">
    <property type="entry name" value="ATPase_AAA_CS"/>
</dbReference>
<dbReference type="PANTHER" id="PTHR23077:SF27">
    <property type="entry name" value="ATPASE FAMILY GENE 2 PROTEIN HOMOLOG A"/>
    <property type="match status" value="1"/>
</dbReference>
<sequence>MSDGVRLAVQAFPRPARNDFKDAFRVHVSPGNLVLLKTRPGDLCRLRKVDDEAGETPLHCAIAWSSPDRIPDTVVQTSKMLQELYSLKPKEKIQIMKDPDGLSDVDTVYLKEVTADPAPIRDTDRRHWEWALRGPLENTEILTIGLPFDLPPLNGTRRKFKIIEIRSTRPHITTQTLFKFTSESKVSLGTPEVAPVSSYAPLYVQPDGLGGLSRQLEQINEWLKDYDGHQMNIKMPEFYKSSGGILIFGPKGTGKSSLLSAIKAAGWRKVLTFNTTSMNRQGVSGEEALRKMFAEALQIQPSIIAIDQLDFVAPKRSSTGGNETSVAPVLSELIDTIQGTNVLVVAAARNPNQVDDALRTPHRFGIEIELPVPTARERCEILRAIRGTGPRPTDDVLSLVAERTHGYVGADLFSLMQLACRKALSRYTQNTAVQVSSGEDFLDISEDDVLSAMQEIRPTAMREVFLETPNVKWSDIGGQHDVKLRLQRALREIFRKARSASPSIIFFDEIDAIASKRGGSGGTQGSSVNVLTTLLNEMDGIEELKNVLVVAATNKPEVLDSALMRPGRLDNIIYIGPPDPESRREIFSNWLRKSIVGDDVNIEELTALTEGYSGAEVVSICEHAADAALDEEFETGQAGVISRRHFETALRLVQRQISPSVIEGYLAWQMEMMRI</sequence>
<comment type="caution">
    <text evidence="5">The sequence shown here is derived from an EMBL/GenBank/DDBJ whole genome shotgun (WGS) entry which is preliminary data.</text>
</comment>
<dbReference type="Pfam" id="PF00004">
    <property type="entry name" value="AAA"/>
    <property type="match status" value="2"/>
</dbReference>
<evidence type="ECO:0000313" key="5">
    <source>
        <dbReference type="EMBL" id="KZZ90578.1"/>
    </source>
</evidence>
<dbReference type="OrthoDB" id="27435at2759"/>